<evidence type="ECO:0000313" key="2">
    <source>
        <dbReference type="Proteomes" id="UP000219440"/>
    </source>
</evidence>
<reference evidence="1 2" key="1">
    <citation type="submission" date="2017-09" db="EMBL/GenBank/DDBJ databases">
        <authorList>
            <person name="Ehlers B."/>
            <person name="Leendertz F.H."/>
        </authorList>
    </citation>
    <scope>NUCLEOTIDE SEQUENCE [LARGE SCALE GENOMIC DNA]</scope>
    <source>
        <strain evidence="1 2">CGMCC 1.05381</strain>
    </source>
</reference>
<dbReference type="Proteomes" id="UP000219440">
    <property type="component" value="Unassembled WGS sequence"/>
</dbReference>
<organism evidence="1 2">
    <name type="scientific">Salinibacterium xinjiangense</name>
    <dbReference type="NCBI Taxonomy" id="386302"/>
    <lineage>
        <taxon>Bacteria</taxon>
        <taxon>Bacillati</taxon>
        <taxon>Actinomycetota</taxon>
        <taxon>Actinomycetes</taxon>
        <taxon>Micrococcales</taxon>
        <taxon>Microbacteriaceae</taxon>
        <taxon>Salinibacterium</taxon>
    </lineage>
</organism>
<dbReference type="AlphaFoldDB" id="A0A2C8ZVW5"/>
<dbReference type="EMBL" id="OCST01000004">
    <property type="protein sequence ID" value="SOE69857.1"/>
    <property type="molecule type" value="Genomic_DNA"/>
</dbReference>
<sequence>MPAWSLGQSIETMLRKTTKPAEVSLANRPRCDSRFGYVWSCVHRLTLVLVDEVDPSLELAIPGVVVWAPFEVIQGLEKGHPLGCEAQLMAALLPKPPRQSQLIVC</sequence>
<accession>A0A2C8ZVW5</accession>
<protein>
    <submittedName>
        <fullName evidence="1">Uncharacterized protein</fullName>
    </submittedName>
</protein>
<proteinExistence type="predicted"/>
<keyword evidence="2" id="KW-1185">Reference proteome</keyword>
<evidence type="ECO:0000313" key="1">
    <source>
        <dbReference type="EMBL" id="SOE69857.1"/>
    </source>
</evidence>
<name>A0A2C8ZVW5_9MICO</name>
<gene>
    <name evidence="1" type="ORF">SAMN06296378_2076</name>
</gene>